<feature type="transmembrane region" description="Helical" evidence="10">
    <location>
        <begin position="76"/>
        <end position="95"/>
    </location>
</feature>
<dbReference type="RefSeq" id="WP_081126638.1">
    <property type="nucleotide sequence ID" value="NZ_LDOS01000001.1"/>
</dbReference>
<dbReference type="STRING" id="993689.GCA_002077135_01341"/>
<dbReference type="InterPro" id="IPR058533">
    <property type="entry name" value="Cation_efflux_TM"/>
</dbReference>
<dbReference type="InterPro" id="IPR050681">
    <property type="entry name" value="CDF/SLC30A"/>
</dbReference>
<keyword evidence="7" id="KW-0406">Ion transport</keyword>
<evidence type="ECO:0000256" key="7">
    <source>
        <dbReference type="ARBA" id="ARBA00023065"/>
    </source>
</evidence>
<evidence type="ECO:0000259" key="12">
    <source>
        <dbReference type="Pfam" id="PF16916"/>
    </source>
</evidence>
<dbReference type="NCBIfam" id="TIGR01297">
    <property type="entry name" value="CDF"/>
    <property type="match status" value="1"/>
</dbReference>
<keyword evidence="14" id="KW-1185">Reference proteome</keyword>
<keyword evidence="6 10" id="KW-1133">Transmembrane helix</keyword>
<keyword evidence="8 10" id="KW-0472">Membrane</keyword>
<protein>
    <submittedName>
        <fullName evidence="13">Cation transporter</fullName>
    </submittedName>
</protein>
<feature type="domain" description="Cation efflux protein transmembrane" evidence="11">
    <location>
        <begin position="46"/>
        <end position="235"/>
    </location>
</feature>
<feature type="transmembrane region" description="Helical" evidence="10">
    <location>
        <begin position="44"/>
        <end position="64"/>
    </location>
</feature>
<dbReference type="Pfam" id="PF01545">
    <property type="entry name" value="Cation_efflux"/>
    <property type="match status" value="1"/>
</dbReference>
<organism evidence="13 14">
    <name type="scientific">Metallibacterium scheffleri</name>
    <dbReference type="NCBI Taxonomy" id="993689"/>
    <lineage>
        <taxon>Bacteria</taxon>
        <taxon>Pseudomonadati</taxon>
        <taxon>Pseudomonadota</taxon>
        <taxon>Gammaproteobacteria</taxon>
        <taxon>Lysobacterales</taxon>
        <taxon>Rhodanobacteraceae</taxon>
        <taxon>Metallibacterium</taxon>
    </lineage>
</organism>
<comment type="subcellular location">
    <subcellularLocation>
        <location evidence="1">Membrane</location>
        <topology evidence="1">Multi-pass membrane protein</topology>
    </subcellularLocation>
</comment>
<feature type="transmembrane region" description="Helical" evidence="10">
    <location>
        <begin position="107"/>
        <end position="130"/>
    </location>
</feature>
<evidence type="ECO:0000256" key="10">
    <source>
        <dbReference type="SAM" id="Phobius"/>
    </source>
</evidence>
<evidence type="ECO:0000256" key="1">
    <source>
        <dbReference type="ARBA" id="ARBA00004141"/>
    </source>
</evidence>
<sequence>MNDWSPHRHAPRAAHERARVHDEHVHDEHSFHVRAHGDGRARRLGIGLVLTLLMLVIEAVGGWWSGSLALLADAGHMLVDAMALGLAVASARIALHPPSARYSFGLARGEILAGFFNALTQFVLVGFIVWEAVRRLQQPRAIASGEMLAVALVGLLVNVVVLRMLHRHDADDVNMAAASLHVLGDLLGSVATVLAALAVGWLGWLWADPVLSLLVSLLLLRSAWVLVRRSAHILLEGVPDGVSVEAVVAALRVLDAGIVDVHHLHLWQVGAGQRMATLHVRVAASDQGERILRLVRTTLAERFGIRHTTVQIESAGCVETSPDCVAR</sequence>
<dbReference type="GO" id="GO:0005385">
    <property type="term" value="F:zinc ion transmembrane transporter activity"/>
    <property type="evidence" value="ECO:0007669"/>
    <property type="project" value="TreeGrafter"/>
</dbReference>
<accession>A0A4S3KLH5</accession>
<dbReference type="GO" id="GO:0005886">
    <property type="term" value="C:plasma membrane"/>
    <property type="evidence" value="ECO:0007669"/>
    <property type="project" value="TreeGrafter"/>
</dbReference>
<evidence type="ECO:0000256" key="6">
    <source>
        <dbReference type="ARBA" id="ARBA00022989"/>
    </source>
</evidence>
<keyword evidence="5" id="KW-0862">Zinc</keyword>
<evidence type="ECO:0000259" key="11">
    <source>
        <dbReference type="Pfam" id="PF01545"/>
    </source>
</evidence>
<comment type="similarity">
    <text evidence="2">Belongs to the cation diffusion facilitator (CDF) transporter (TC 2.A.4) family. SLC30A subfamily.</text>
</comment>
<feature type="transmembrane region" description="Helical" evidence="10">
    <location>
        <begin position="210"/>
        <end position="227"/>
    </location>
</feature>
<dbReference type="SUPFAM" id="SSF161111">
    <property type="entry name" value="Cation efflux protein transmembrane domain-like"/>
    <property type="match status" value="1"/>
</dbReference>
<keyword evidence="5" id="KW-0864">Zinc transport</keyword>
<comment type="caution">
    <text evidence="13">The sequence shown here is derived from an EMBL/GenBank/DDBJ whole genome shotgun (WGS) entry which is preliminary data.</text>
</comment>
<evidence type="ECO:0000313" key="14">
    <source>
        <dbReference type="Proteomes" id="UP000307749"/>
    </source>
</evidence>
<dbReference type="InterPro" id="IPR027469">
    <property type="entry name" value="Cation_efflux_TMD_sf"/>
</dbReference>
<dbReference type="Pfam" id="PF16916">
    <property type="entry name" value="ZT_dimer"/>
    <property type="match status" value="1"/>
</dbReference>
<dbReference type="Proteomes" id="UP000307749">
    <property type="component" value="Unassembled WGS sequence"/>
</dbReference>
<keyword evidence="4 10" id="KW-0812">Transmembrane</keyword>
<dbReference type="InterPro" id="IPR002524">
    <property type="entry name" value="Cation_efflux"/>
</dbReference>
<keyword evidence="3" id="KW-0813">Transport</keyword>
<evidence type="ECO:0000256" key="9">
    <source>
        <dbReference type="SAM" id="MobiDB-lite"/>
    </source>
</evidence>
<gene>
    <name evidence="13" type="ORF">B1806_10375</name>
</gene>
<evidence type="ECO:0000256" key="2">
    <source>
        <dbReference type="ARBA" id="ARBA00008873"/>
    </source>
</evidence>
<dbReference type="Gene3D" id="1.20.1510.10">
    <property type="entry name" value="Cation efflux protein transmembrane domain"/>
    <property type="match status" value="1"/>
</dbReference>
<dbReference type="SUPFAM" id="SSF160240">
    <property type="entry name" value="Cation efflux protein cytoplasmic domain-like"/>
    <property type="match status" value="1"/>
</dbReference>
<reference evidence="13 14" key="1">
    <citation type="submission" date="2017-02" db="EMBL/GenBank/DDBJ databases">
        <title>Whole genome sequencing of Metallibacterium scheffleri DSM 24874 (T).</title>
        <authorList>
            <person name="Kumar S."/>
            <person name="Patil P."/>
            <person name="Patil P.B."/>
        </authorList>
    </citation>
    <scope>NUCLEOTIDE SEQUENCE [LARGE SCALE GENOMIC DNA]</scope>
    <source>
        <strain evidence="13 14">DSM 24874</strain>
    </source>
</reference>
<feature type="transmembrane region" description="Helical" evidence="10">
    <location>
        <begin position="142"/>
        <end position="161"/>
    </location>
</feature>
<dbReference type="InterPro" id="IPR027470">
    <property type="entry name" value="Cation_efflux_CTD"/>
</dbReference>
<evidence type="ECO:0000256" key="4">
    <source>
        <dbReference type="ARBA" id="ARBA00022692"/>
    </source>
</evidence>
<feature type="region of interest" description="Disordered" evidence="9">
    <location>
        <begin position="1"/>
        <end position="21"/>
    </location>
</feature>
<feature type="domain" description="Cation efflux protein cytoplasmic" evidence="12">
    <location>
        <begin position="239"/>
        <end position="314"/>
    </location>
</feature>
<dbReference type="EMBL" id="MWQO01000036">
    <property type="protein sequence ID" value="THD09725.1"/>
    <property type="molecule type" value="Genomic_DNA"/>
</dbReference>
<dbReference type="AlphaFoldDB" id="A0A4S3KLH5"/>
<evidence type="ECO:0000313" key="13">
    <source>
        <dbReference type="EMBL" id="THD09725.1"/>
    </source>
</evidence>
<name>A0A4S3KLH5_9GAMM</name>
<proteinExistence type="inferred from homology"/>
<evidence type="ECO:0000256" key="3">
    <source>
        <dbReference type="ARBA" id="ARBA00022448"/>
    </source>
</evidence>
<evidence type="ECO:0000256" key="8">
    <source>
        <dbReference type="ARBA" id="ARBA00023136"/>
    </source>
</evidence>
<dbReference type="PANTHER" id="PTHR11562">
    <property type="entry name" value="CATION EFFLUX PROTEIN/ ZINC TRANSPORTER"/>
    <property type="match status" value="1"/>
</dbReference>
<evidence type="ECO:0000256" key="5">
    <source>
        <dbReference type="ARBA" id="ARBA00022906"/>
    </source>
</evidence>
<dbReference type="InterPro" id="IPR036837">
    <property type="entry name" value="Cation_efflux_CTD_sf"/>
</dbReference>
<dbReference type="PANTHER" id="PTHR11562:SF17">
    <property type="entry name" value="RE54080P-RELATED"/>
    <property type="match status" value="1"/>
</dbReference>
<feature type="transmembrane region" description="Helical" evidence="10">
    <location>
        <begin position="182"/>
        <end position="204"/>
    </location>
</feature>
<dbReference type="OrthoDB" id="9809646at2"/>